<evidence type="ECO:0000256" key="5">
    <source>
        <dbReference type="ARBA" id="ARBA00022989"/>
    </source>
</evidence>
<keyword evidence="4 7" id="KW-0812">Transmembrane</keyword>
<dbReference type="Proteomes" id="UP001359886">
    <property type="component" value="Unassembled WGS sequence"/>
</dbReference>
<accession>A0AAW9RIP8</accession>
<evidence type="ECO:0000256" key="1">
    <source>
        <dbReference type="ARBA" id="ARBA00004651"/>
    </source>
</evidence>
<dbReference type="RefSeq" id="WP_354694711.1">
    <property type="nucleotide sequence ID" value="NZ_JAZHOG010000004.1"/>
</dbReference>
<name>A0AAW9RIP8_9GAMM</name>
<evidence type="ECO:0000256" key="7">
    <source>
        <dbReference type="SAM" id="Phobius"/>
    </source>
</evidence>
<protein>
    <submittedName>
        <fullName evidence="8">DoxX family protein</fullName>
    </submittedName>
</protein>
<feature type="transmembrane region" description="Helical" evidence="7">
    <location>
        <begin position="69"/>
        <end position="87"/>
    </location>
</feature>
<dbReference type="Pfam" id="PF07681">
    <property type="entry name" value="DoxX"/>
    <property type="match status" value="1"/>
</dbReference>
<feature type="transmembrane region" description="Helical" evidence="7">
    <location>
        <begin position="94"/>
        <end position="113"/>
    </location>
</feature>
<dbReference type="PANTHER" id="PTHR33452:SF7">
    <property type="entry name" value="DOXX FAMILY PROTEIN"/>
    <property type="match status" value="1"/>
</dbReference>
<feature type="transmembrane region" description="Helical" evidence="7">
    <location>
        <begin position="139"/>
        <end position="158"/>
    </location>
</feature>
<dbReference type="PANTHER" id="PTHR33452">
    <property type="entry name" value="OXIDOREDUCTASE CATD-RELATED"/>
    <property type="match status" value="1"/>
</dbReference>
<evidence type="ECO:0000256" key="6">
    <source>
        <dbReference type="ARBA" id="ARBA00023136"/>
    </source>
</evidence>
<evidence type="ECO:0000256" key="4">
    <source>
        <dbReference type="ARBA" id="ARBA00022692"/>
    </source>
</evidence>
<comment type="caution">
    <text evidence="8">The sequence shown here is derived from an EMBL/GenBank/DDBJ whole genome shotgun (WGS) entry which is preliminary data.</text>
</comment>
<proteinExistence type="inferred from homology"/>
<evidence type="ECO:0000313" key="9">
    <source>
        <dbReference type="Proteomes" id="UP001359886"/>
    </source>
</evidence>
<gene>
    <name evidence="8" type="ORF">V3330_07075</name>
</gene>
<keyword evidence="9" id="KW-1185">Reference proteome</keyword>
<dbReference type="InterPro" id="IPR051907">
    <property type="entry name" value="DoxX-like_oxidoreductase"/>
</dbReference>
<feature type="transmembrane region" description="Helical" evidence="7">
    <location>
        <begin position="179"/>
        <end position="196"/>
    </location>
</feature>
<evidence type="ECO:0000256" key="3">
    <source>
        <dbReference type="ARBA" id="ARBA00022475"/>
    </source>
</evidence>
<feature type="transmembrane region" description="Helical" evidence="7">
    <location>
        <begin position="202"/>
        <end position="218"/>
    </location>
</feature>
<dbReference type="InterPro" id="IPR032808">
    <property type="entry name" value="DoxX"/>
</dbReference>
<keyword evidence="5 7" id="KW-1133">Transmembrane helix</keyword>
<dbReference type="GO" id="GO:0005886">
    <property type="term" value="C:plasma membrane"/>
    <property type="evidence" value="ECO:0007669"/>
    <property type="project" value="UniProtKB-SubCell"/>
</dbReference>
<reference evidence="8 9" key="1">
    <citation type="submission" date="2024-02" db="EMBL/GenBank/DDBJ databases">
        <title>A novel Wenzhouxiangellaceae bacterium, isolated from coastal sediments.</title>
        <authorList>
            <person name="Du Z.-J."/>
            <person name="Ye Y.-Q."/>
            <person name="Zhang X.-Y."/>
        </authorList>
    </citation>
    <scope>NUCLEOTIDE SEQUENCE [LARGE SCALE GENOMIC DNA]</scope>
    <source>
        <strain evidence="8 9">CH-27</strain>
    </source>
</reference>
<comment type="subcellular location">
    <subcellularLocation>
        <location evidence="1">Cell membrane</location>
        <topology evidence="1">Multi-pass membrane protein</topology>
    </subcellularLocation>
</comment>
<organism evidence="8 9">
    <name type="scientific">Elongatibacter sediminis</name>
    <dbReference type="NCBI Taxonomy" id="3119006"/>
    <lineage>
        <taxon>Bacteria</taxon>
        <taxon>Pseudomonadati</taxon>
        <taxon>Pseudomonadota</taxon>
        <taxon>Gammaproteobacteria</taxon>
        <taxon>Chromatiales</taxon>
        <taxon>Wenzhouxiangellaceae</taxon>
        <taxon>Elongatibacter</taxon>
    </lineage>
</organism>
<keyword evidence="6 7" id="KW-0472">Membrane</keyword>
<evidence type="ECO:0000313" key="8">
    <source>
        <dbReference type="EMBL" id="MEJ8567386.1"/>
    </source>
</evidence>
<comment type="similarity">
    <text evidence="2">Belongs to the DoxX family.</text>
</comment>
<keyword evidence="3" id="KW-1003">Cell membrane</keyword>
<evidence type="ECO:0000256" key="2">
    <source>
        <dbReference type="ARBA" id="ARBA00006679"/>
    </source>
</evidence>
<dbReference type="AlphaFoldDB" id="A0AAW9RIP8"/>
<dbReference type="EMBL" id="JAZHOG010000004">
    <property type="protein sequence ID" value="MEJ8567386.1"/>
    <property type="molecule type" value="Genomic_DNA"/>
</dbReference>
<sequence>MFDIYDSLTARLRASGDYVWPLALRAIMFWEFWESGITKLNGSNWFADIPWADWQKGFPWPFSTLSQELNWLAATWGELAFAVLILFGLFTRFAAVSLIVITAVATAAVHWPAQWDSFETLWNGYVITSKGAGNFKLPLLFILILLPLVFHGGGRLSLDHLLLKLSGREAGVDDRLGDANAAALAFLVLGVTTVFLEPSWGIVFFVLALATSLIPRLLR</sequence>